<comment type="caution">
    <text evidence="15">Lacks conserved residue(s) required for the propagation of feature annotation.</text>
</comment>
<dbReference type="PROSITE" id="PS51066">
    <property type="entry name" value="ZF_FPG_2"/>
    <property type="match status" value="1"/>
</dbReference>
<evidence type="ECO:0000256" key="15">
    <source>
        <dbReference type="HAMAP-Rule" id="MF_00103"/>
    </source>
</evidence>
<keyword evidence="12 15" id="KW-0511">Multifunctional enzyme</keyword>
<evidence type="ECO:0000256" key="12">
    <source>
        <dbReference type="ARBA" id="ARBA00023268"/>
    </source>
</evidence>
<dbReference type="GO" id="GO:0003684">
    <property type="term" value="F:damaged DNA binding"/>
    <property type="evidence" value="ECO:0007669"/>
    <property type="project" value="InterPro"/>
</dbReference>
<sequence>MPELPEVETIRRQLAPVVEGRTLRELRIDDARWCRPLAPAELKAAVEGRRVERLDRRGKYLVWALEGDAFLLAHLRMTGTLLIDPPPGTRYERVRWRFAGDDDGPDIAFCDPRRFGTGELALGGDALDAFFAARVGVEPLGPEFTTDAMCAAARGRRAPIKAVLLDQRRIAGVGNIYADEALFRAQIHPLRPAGTVRRPQLDALRGAIVEVLNAGIGAGGATIDDFRHADGVEGAFQNEFLVHRRRGEPCPRCGTEIVKFVAAGRGTYACEHCQRPPRGVRRHR</sequence>
<dbReference type="SUPFAM" id="SSF46946">
    <property type="entry name" value="S13-like H2TH domain"/>
    <property type="match status" value="1"/>
</dbReference>
<keyword evidence="11 15" id="KW-0456">Lyase</keyword>
<keyword evidence="9 15" id="KW-0238">DNA-binding</keyword>
<dbReference type="InterPro" id="IPR010979">
    <property type="entry name" value="Ribosomal_uS13-like_H2TH"/>
</dbReference>
<dbReference type="Pfam" id="PF06831">
    <property type="entry name" value="H2TH"/>
    <property type="match status" value="1"/>
</dbReference>
<dbReference type="SMART" id="SM00898">
    <property type="entry name" value="Fapy_DNA_glyco"/>
    <property type="match status" value="1"/>
</dbReference>
<feature type="binding site" evidence="15">
    <location>
        <position position="113"/>
    </location>
    <ligand>
        <name>DNA</name>
        <dbReference type="ChEBI" id="CHEBI:16991"/>
    </ligand>
</feature>
<dbReference type="Gene3D" id="3.20.190.10">
    <property type="entry name" value="MutM-like, N-terminal"/>
    <property type="match status" value="1"/>
</dbReference>
<evidence type="ECO:0000256" key="3">
    <source>
        <dbReference type="ARBA" id="ARBA00011245"/>
    </source>
</evidence>
<evidence type="ECO:0000256" key="11">
    <source>
        <dbReference type="ARBA" id="ARBA00023239"/>
    </source>
</evidence>
<feature type="binding site" evidence="15">
    <location>
        <position position="156"/>
    </location>
    <ligand>
        <name>DNA</name>
        <dbReference type="ChEBI" id="CHEBI:16991"/>
    </ligand>
</feature>
<evidence type="ECO:0000256" key="4">
    <source>
        <dbReference type="ARBA" id="ARBA00022723"/>
    </source>
</evidence>
<protein>
    <recommendedName>
        <fullName evidence="15">Formamidopyrimidine-DNA glycosylase</fullName>
        <shortName evidence="15">Fapy-DNA glycosylase</shortName>
        <ecNumber evidence="15">3.2.2.23</ecNumber>
    </recommendedName>
    <alternativeName>
        <fullName evidence="15">DNA-(apurinic or apyrimidinic site) lyase MutM</fullName>
        <shortName evidence="15">AP lyase MutM</shortName>
        <ecNumber evidence="15">4.2.99.18</ecNumber>
    </alternativeName>
</protein>
<dbReference type="GO" id="GO:0003690">
    <property type="term" value="F:double-stranded DNA binding"/>
    <property type="evidence" value="ECO:0007669"/>
    <property type="project" value="UniProtKB-ARBA"/>
</dbReference>
<evidence type="ECO:0000256" key="2">
    <source>
        <dbReference type="ARBA" id="ARBA00009409"/>
    </source>
</evidence>
<dbReference type="InterPro" id="IPR000214">
    <property type="entry name" value="Znf_DNA_glyclase/AP_lyase"/>
</dbReference>
<evidence type="ECO:0000256" key="8">
    <source>
        <dbReference type="ARBA" id="ARBA00022833"/>
    </source>
</evidence>
<dbReference type="GO" id="GO:0006284">
    <property type="term" value="P:base-excision repair"/>
    <property type="evidence" value="ECO:0007669"/>
    <property type="project" value="InterPro"/>
</dbReference>
<dbReference type="NCBIfam" id="TIGR00577">
    <property type="entry name" value="fpg"/>
    <property type="match status" value="1"/>
</dbReference>
<feature type="active site" description="Schiff-base intermediate with DNA" evidence="15">
    <location>
        <position position="2"/>
    </location>
</feature>
<comment type="subunit">
    <text evidence="3 15">Monomer.</text>
</comment>
<dbReference type="EC" id="4.2.99.18" evidence="15"/>
<organism evidence="18 19">
    <name type="scientific">Capillimicrobium parvum</name>
    <dbReference type="NCBI Taxonomy" id="2884022"/>
    <lineage>
        <taxon>Bacteria</taxon>
        <taxon>Bacillati</taxon>
        <taxon>Actinomycetota</taxon>
        <taxon>Thermoleophilia</taxon>
        <taxon>Solirubrobacterales</taxon>
        <taxon>Capillimicrobiaceae</taxon>
        <taxon>Capillimicrobium</taxon>
    </lineage>
</organism>
<dbReference type="SMART" id="SM01232">
    <property type="entry name" value="H2TH"/>
    <property type="match status" value="1"/>
</dbReference>
<dbReference type="KEGG" id="sbae:DSM104329_03504"/>
<dbReference type="InterPro" id="IPR015886">
    <property type="entry name" value="H2TH_FPG"/>
</dbReference>
<gene>
    <name evidence="18" type="primary">mutM_3</name>
    <name evidence="15" type="synonym">fpg</name>
    <name evidence="15" type="synonym">mutM</name>
    <name evidence="18" type="ORF">DSM104329_03504</name>
</gene>
<evidence type="ECO:0000313" key="18">
    <source>
        <dbReference type="EMBL" id="UGS37090.1"/>
    </source>
</evidence>
<evidence type="ECO:0000259" key="16">
    <source>
        <dbReference type="PROSITE" id="PS51066"/>
    </source>
</evidence>
<keyword evidence="7 15" id="KW-0378">Hydrolase</keyword>
<feature type="active site" description="Proton donor" evidence="15">
    <location>
        <position position="3"/>
    </location>
</feature>
<reference evidence="18" key="1">
    <citation type="journal article" date="2022" name="Int. J. Syst. Evol. Microbiol.">
        <title>Pseudomonas aegrilactucae sp. nov. and Pseudomonas morbosilactucae sp. nov., pathogens causing bacterial rot of lettuce in Japan.</title>
        <authorList>
            <person name="Sawada H."/>
            <person name="Fujikawa T."/>
            <person name="Satou M."/>
        </authorList>
    </citation>
    <scope>NUCLEOTIDE SEQUENCE</scope>
    <source>
        <strain evidence="18">0166_1</strain>
    </source>
</reference>
<dbReference type="AlphaFoldDB" id="A0A9E6XZC8"/>
<evidence type="ECO:0000256" key="7">
    <source>
        <dbReference type="ARBA" id="ARBA00022801"/>
    </source>
</evidence>
<evidence type="ECO:0000256" key="10">
    <source>
        <dbReference type="ARBA" id="ARBA00023204"/>
    </source>
</evidence>
<keyword evidence="6 15" id="KW-0863">Zinc-finger</keyword>
<dbReference type="GO" id="GO:0140078">
    <property type="term" value="F:class I DNA-(apurinic or apyrimidinic site) endonuclease activity"/>
    <property type="evidence" value="ECO:0007669"/>
    <property type="project" value="UniProtKB-EC"/>
</dbReference>
<evidence type="ECO:0000256" key="6">
    <source>
        <dbReference type="ARBA" id="ARBA00022771"/>
    </source>
</evidence>
<dbReference type="InterPro" id="IPR035937">
    <property type="entry name" value="FPG_N"/>
</dbReference>
<dbReference type="Gene3D" id="1.10.8.50">
    <property type="match status" value="1"/>
</dbReference>
<dbReference type="NCBIfam" id="NF002211">
    <property type="entry name" value="PRK01103.1"/>
    <property type="match status" value="1"/>
</dbReference>
<dbReference type="RefSeq" id="WP_259311153.1">
    <property type="nucleotide sequence ID" value="NZ_CP087164.1"/>
</dbReference>
<evidence type="ECO:0000256" key="9">
    <source>
        <dbReference type="ARBA" id="ARBA00023125"/>
    </source>
</evidence>
<dbReference type="FunFam" id="1.10.8.50:FF:000003">
    <property type="entry name" value="Formamidopyrimidine-DNA glycosylase"/>
    <property type="match status" value="1"/>
</dbReference>
<dbReference type="PANTHER" id="PTHR22993:SF9">
    <property type="entry name" value="FORMAMIDOPYRIMIDINE-DNA GLYCOSYLASE"/>
    <property type="match status" value="1"/>
</dbReference>
<dbReference type="PROSITE" id="PS51068">
    <property type="entry name" value="FPG_CAT"/>
    <property type="match status" value="1"/>
</dbReference>
<accession>A0A9E6XZC8</accession>
<feature type="active site" description="Proton donor; for beta-elimination activity" evidence="15">
    <location>
        <position position="59"/>
    </location>
</feature>
<feature type="active site" description="Proton donor; for delta-elimination activity" evidence="15">
    <location>
        <position position="265"/>
    </location>
</feature>
<dbReference type="Pfam" id="PF01149">
    <property type="entry name" value="Fapy_DNA_glyco"/>
    <property type="match status" value="1"/>
</dbReference>
<dbReference type="HAMAP" id="MF_00103">
    <property type="entry name" value="Fapy_DNA_glycosyl"/>
    <property type="match status" value="1"/>
</dbReference>
<name>A0A9E6XZC8_9ACTN</name>
<comment type="similarity">
    <text evidence="2 15">Belongs to the FPG family.</text>
</comment>
<evidence type="ECO:0000256" key="5">
    <source>
        <dbReference type="ARBA" id="ARBA00022763"/>
    </source>
</evidence>
<keyword evidence="13 15" id="KW-0326">Glycosidase</keyword>
<keyword evidence="10 15" id="KW-0234">DNA repair</keyword>
<evidence type="ECO:0000256" key="1">
    <source>
        <dbReference type="ARBA" id="ARBA00001668"/>
    </source>
</evidence>
<dbReference type="PANTHER" id="PTHR22993">
    <property type="entry name" value="FORMAMIDOPYRIMIDINE-DNA GLYCOSYLASE"/>
    <property type="match status" value="1"/>
</dbReference>
<comment type="catalytic activity">
    <reaction evidence="1 15">
        <text>Hydrolysis of DNA containing ring-opened 7-methylguanine residues, releasing 2,6-diamino-4-hydroxy-5-(N-methyl)formamidopyrimidine.</text>
        <dbReference type="EC" id="3.2.2.23"/>
    </reaction>
</comment>
<dbReference type="InterPro" id="IPR010663">
    <property type="entry name" value="Znf_FPG/IleRS"/>
</dbReference>
<dbReference type="SUPFAM" id="SSF81624">
    <property type="entry name" value="N-terminal domain of MutM-like DNA repair proteins"/>
    <property type="match status" value="1"/>
</dbReference>
<evidence type="ECO:0000256" key="14">
    <source>
        <dbReference type="ARBA" id="ARBA00044632"/>
    </source>
</evidence>
<evidence type="ECO:0000256" key="13">
    <source>
        <dbReference type="ARBA" id="ARBA00023295"/>
    </source>
</evidence>
<feature type="domain" description="Formamidopyrimidine-DNA glycosylase catalytic" evidence="17">
    <location>
        <begin position="2"/>
        <end position="116"/>
    </location>
</feature>
<feature type="domain" description="FPG-type" evidence="16">
    <location>
        <begin position="241"/>
        <end position="275"/>
    </location>
</feature>
<keyword evidence="8 15" id="KW-0862">Zinc</keyword>
<keyword evidence="5 15" id="KW-0227">DNA damage</keyword>
<comment type="function">
    <text evidence="15">Involved in base excision repair of DNA damaged by oxidation or by mutagenic agents. Acts as DNA glycosylase that recognizes and removes damaged bases. Has a preference for oxidized purines, such as 7,8-dihydro-8-oxoguanine (8-oxoG). Has AP (apurinic/apyrimidinic) lyase activity and introduces nicks in the DNA strand. Cleaves the DNA backbone by beta-delta elimination to generate a single-strand break at the site of the removed base with both 3'- and 5'-phosphates.</text>
</comment>
<dbReference type="CDD" id="cd08966">
    <property type="entry name" value="EcFpg-like_N"/>
    <property type="match status" value="1"/>
</dbReference>
<dbReference type="InterPro" id="IPR020629">
    <property type="entry name" value="FPG_Glyclase"/>
</dbReference>
<dbReference type="SUPFAM" id="SSF57716">
    <property type="entry name" value="Glucocorticoid receptor-like (DNA-binding domain)"/>
    <property type="match status" value="1"/>
</dbReference>
<dbReference type="GO" id="GO:0008270">
    <property type="term" value="F:zinc ion binding"/>
    <property type="evidence" value="ECO:0007669"/>
    <property type="project" value="UniProtKB-UniRule"/>
</dbReference>
<comment type="catalytic activity">
    <reaction evidence="14 15">
        <text>2'-deoxyribonucleotide-(2'-deoxyribose 5'-phosphate)-2'-deoxyribonucleotide-DNA = a 3'-end 2'-deoxyribonucleotide-(2,3-dehydro-2,3-deoxyribose 5'-phosphate)-DNA + a 5'-end 5'-phospho-2'-deoxyribonucleoside-DNA + H(+)</text>
        <dbReference type="Rhea" id="RHEA:66592"/>
        <dbReference type="Rhea" id="RHEA-COMP:13180"/>
        <dbReference type="Rhea" id="RHEA-COMP:16897"/>
        <dbReference type="Rhea" id="RHEA-COMP:17067"/>
        <dbReference type="ChEBI" id="CHEBI:15378"/>
        <dbReference type="ChEBI" id="CHEBI:136412"/>
        <dbReference type="ChEBI" id="CHEBI:157695"/>
        <dbReference type="ChEBI" id="CHEBI:167181"/>
        <dbReference type="EC" id="4.2.99.18"/>
    </reaction>
</comment>
<dbReference type="EC" id="3.2.2.23" evidence="15"/>
<proteinExistence type="inferred from homology"/>
<comment type="cofactor">
    <cofactor evidence="15">
        <name>Zn(2+)</name>
        <dbReference type="ChEBI" id="CHEBI:29105"/>
    </cofactor>
    <text evidence="15">Binds 1 zinc ion per subunit.</text>
</comment>
<dbReference type="GO" id="GO:0034039">
    <property type="term" value="F:8-oxo-7,8-dihydroguanine DNA N-glycosylase activity"/>
    <property type="evidence" value="ECO:0007669"/>
    <property type="project" value="TreeGrafter"/>
</dbReference>
<keyword evidence="4 15" id="KW-0479">Metal-binding</keyword>
<dbReference type="GO" id="GO:0006979">
    <property type="term" value="P:response to oxidative stress"/>
    <property type="evidence" value="ECO:0007669"/>
    <property type="project" value="UniProtKB-ARBA"/>
</dbReference>
<dbReference type="EMBL" id="CP087164">
    <property type="protein sequence ID" value="UGS37090.1"/>
    <property type="molecule type" value="Genomic_DNA"/>
</dbReference>
<keyword evidence="19" id="KW-1185">Reference proteome</keyword>
<dbReference type="Pfam" id="PF06827">
    <property type="entry name" value="zf-FPG_IleRS"/>
    <property type="match status" value="1"/>
</dbReference>
<dbReference type="InterPro" id="IPR012319">
    <property type="entry name" value="FPG_cat"/>
</dbReference>
<dbReference type="Proteomes" id="UP001162834">
    <property type="component" value="Chromosome"/>
</dbReference>
<evidence type="ECO:0000313" key="19">
    <source>
        <dbReference type="Proteomes" id="UP001162834"/>
    </source>
</evidence>
<evidence type="ECO:0000259" key="17">
    <source>
        <dbReference type="PROSITE" id="PS51068"/>
    </source>
</evidence>